<dbReference type="AlphaFoldDB" id="A0A1R4JPP5"/>
<evidence type="ECO:0000313" key="1">
    <source>
        <dbReference type="EMBL" id="SJN33976.1"/>
    </source>
</evidence>
<dbReference type="EMBL" id="FUKR01000050">
    <property type="protein sequence ID" value="SJN33976.1"/>
    <property type="molecule type" value="Genomic_DNA"/>
</dbReference>
<evidence type="ECO:0000313" key="2">
    <source>
        <dbReference type="Proteomes" id="UP000196778"/>
    </source>
</evidence>
<reference evidence="2" key="1">
    <citation type="submission" date="2017-02" db="EMBL/GenBank/DDBJ databases">
        <authorList>
            <person name="Dridi B."/>
        </authorList>
    </citation>
    <scope>NUCLEOTIDE SEQUENCE [LARGE SCALE GENOMIC DNA]</scope>
    <source>
        <strain evidence="2">EB411</strain>
    </source>
</reference>
<accession>A0A1R4JPP5</accession>
<proteinExistence type="predicted"/>
<sequence>MRGCVYTGQHYDQCLRDRVFGGKAECDGCLRVPAAHGVMVCQDDWNRYLGVLQVAPDLVTFLRTVIDPTKAVRYGERVSTSKPDAPAPMDVSAVDAVNEIVNTIIGQAEWHGDERTYGRWSVGVPAGATGVEVHDQVGPACAYLTDHAAEVLNSASAGDTVRVLLDDGVWTVERALARWPHAAWAVDPYQVSMPCLSCERRTVLAYPASIPGFPTNYRCLACGWAPSDADHSTVAAYLEGEPA</sequence>
<gene>
    <name evidence="1" type="ORF">FM119_08685</name>
</gene>
<keyword evidence="2" id="KW-1185">Reference proteome</keyword>
<protein>
    <submittedName>
        <fullName evidence="1">Phage protein</fullName>
    </submittedName>
</protein>
<organism evidence="1 2">
    <name type="scientific">Mycetocola reblochoni REB411</name>
    <dbReference type="NCBI Taxonomy" id="1255698"/>
    <lineage>
        <taxon>Bacteria</taxon>
        <taxon>Bacillati</taxon>
        <taxon>Actinomycetota</taxon>
        <taxon>Actinomycetes</taxon>
        <taxon>Micrococcales</taxon>
        <taxon>Microbacteriaceae</taxon>
        <taxon>Mycetocola</taxon>
    </lineage>
</organism>
<name>A0A1R4JPP5_9MICO</name>
<dbReference type="Proteomes" id="UP000196778">
    <property type="component" value="Unassembled WGS sequence"/>
</dbReference>